<feature type="region of interest" description="Disordered" evidence="9">
    <location>
        <begin position="522"/>
        <end position="573"/>
    </location>
</feature>
<evidence type="ECO:0000256" key="7">
    <source>
        <dbReference type="ARBA" id="ARBA00022989"/>
    </source>
</evidence>
<dbReference type="PROSITE" id="PS50006">
    <property type="entry name" value="FHA_DOMAIN"/>
    <property type="match status" value="2"/>
</dbReference>
<dbReference type="GO" id="GO:0140359">
    <property type="term" value="F:ABC-type transporter activity"/>
    <property type="evidence" value="ECO:0007669"/>
    <property type="project" value="InterPro"/>
</dbReference>
<feature type="region of interest" description="Disordered" evidence="9">
    <location>
        <begin position="107"/>
        <end position="162"/>
    </location>
</feature>
<dbReference type="InterPro" id="IPR003439">
    <property type="entry name" value="ABC_transporter-like_ATP-bd"/>
</dbReference>
<dbReference type="Gene3D" id="3.40.50.300">
    <property type="entry name" value="P-loop containing nucleotide triphosphate hydrolases"/>
    <property type="match status" value="1"/>
</dbReference>
<dbReference type="PANTHER" id="PTHR48041">
    <property type="entry name" value="ABC TRANSPORTER G FAMILY MEMBER 28"/>
    <property type="match status" value="1"/>
</dbReference>
<keyword evidence="4 10" id="KW-0812">Transmembrane</keyword>
<dbReference type="SMART" id="SM00240">
    <property type="entry name" value="FHA"/>
    <property type="match status" value="2"/>
</dbReference>
<dbReference type="KEGG" id="nhy:JQS43_12350"/>
<dbReference type="PANTHER" id="PTHR48041:SF139">
    <property type="entry name" value="PROTEIN SCARLET"/>
    <property type="match status" value="1"/>
</dbReference>
<evidence type="ECO:0000256" key="1">
    <source>
        <dbReference type="ARBA" id="ARBA00004141"/>
    </source>
</evidence>
<dbReference type="InterPro" id="IPR008984">
    <property type="entry name" value="SMAD_FHA_dom_sf"/>
</dbReference>
<name>A0A895YNX4_9ACTN</name>
<dbReference type="SMART" id="SM00382">
    <property type="entry name" value="AAA"/>
    <property type="match status" value="1"/>
</dbReference>
<evidence type="ECO:0000256" key="2">
    <source>
        <dbReference type="ARBA" id="ARBA00022448"/>
    </source>
</evidence>
<keyword evidence="2" id="KW-0813">Transport</keyword>
<organism evidence="13 14">
    <name type="scientific">Natronosporangium hydrolyticum</name>
    <dbReference type="NCBI Taxonomy" id="2811111"/>
    <lineage>
        <taxon>Bacteria</taxon>
        <taxon>Bacillati</taxon>
        <taxon>Actinomycetota</taxon>
        <taxon>Actinomycetes</taxon>
        <taxon>Micromonosporales</taxon>
        <taxon>Micromonosporaceae</taxon>
        <taxon>Natronosporangium</taxon>
    </lineage>
</organism>
<evidence type="ECO:0000313" key="14">
    <source>
        <dbReference type="Proteomes" id="UP000662857"/>
    </source>
</evidence>
<keyword evidence="8 10" id="KW-0472">Membrane</keyword>
<dbReference type="InterPro" id="IPR050352">
    <property type="entry name" value="ABCG_transporters"/>
</dbReference>
<proteinExistence type="predicted"/>
<keyword evidence="7 10" id="KW-1133">Transmembrane helix</keyword>
<comment type="subcellular location">
    <subcellularLocation>
        <location evidence="1">Membrane</location>
        <topology evidence="1">Multi-pass membrane protein</topology>
    </subcellularLocation>
</comment>
<dbReference type="GO" id="GO:0016020">
    <property type="term" value="C:membrane"/>
    <property type="evidence" value="ECO:0007669"/>
    <property type="project" value="UniProtKB-SubCell"/>
</dbReference>
<evidence type="ECO:0000256" key="3">
    <source>
        <dbReference type="ARBA" id="ARBA00022553"/>
    </source>
</evidence>
<accession>A0A895YNX4</accession>
<dbReference type="CDD" id="cd00060">
    <property type="entry name" value="FHA"/>
    <property type="match status" value="2"/>
</dbReference>
<evidence type="ECO:0000256" key="6">
    <source>
        <dbReference type="ARBA" id="ARBA00022840"/>
    </source>
</evidence>
<feature type="domain" description="FHA" evidence="11">
    <location>
        <begin position="24"/>
        <end position="73"/>
    </location>
</feature>
<dbReference type="SUPFAM" id="SSF49879">
    <property type="entry name" value="SMAD/FHA domain"/>
    <property type="match status" value="2"/>
</dbReference>
<keyword evidence="6" id="KW-0067">ATP-binding</keyword>
<dbReference type="FunFam" id="3.40.50.300:FF:000474">
    <property type="entry name" value="Putative ABC transporter ATP-binding subunit"/>
    <property type="match status" value="1"/>
</dbReference>
<dbReference type="GO" id="GO:0005524">
    <property type="term" value="F:ATP binding"/>
    <property type="evidence" value="ECO:0007669"/>
    <property type="project" value="UniProtKB-KW"/>
</dbReference>
<dbReference type="Pfam" id="PF00005">
    <property type="entry name" value="ABC_tran"/>
    <property type="match status" value="1"/>
</dbReference>
<keyword evidence="5" id="KW-0547">Nucleotide-binding</keyword>
<gene>
    <name evidence="13" type="ORF">JQS43_12350</name>
</gene>
<evidence type="ECO:0000256" key="8">
    <source>
        <dbReference type="ARBA" id="ARBA00023136"/>
    </source>
</evidence>
<dbReference type="Gene3D" id="2.60.200.20">
    <property type="match status" value="2"/>
</dbReference>
<dbReference type="InterPro" id="IPR027417">
    <property type="entry name" value="P-loop_NTPase"/>
</dbReference>
<dbReference type="GO" id="GO:0016887">
    <property type="term" value="F:ATP hydrolysis activity"/>
    <property type="evidence" value="ECO:0007669"/>
    <property type="project" value="InterPro"/>
</dbReference>
<dbReference type="PROSITE" id="PS50893">
    <property type="entry name" value="ABC_TRANSPORTER_2"/>
    <property type="match status" value="1"/>
</dbReference>
<evidence type="ECO:0000256" key="4">
    <source>
        <dbReference type="ARBA" id="ARBA00022692"/>
    </source>
</evidence>
<dbReference type="RefSeq" id="WP_239679229.1">
    <property type="nucleotide sequence ID" value="NZ_CP070499.1"/>
</dbReference>
<sequence>MAHVLELTLNGEPTRALLQTDQVLRIGRDPSCQLVVSDRSVSRQHAEIARTDGGWVIRDLGSRNGIHHAGERSETIRLTDGIEIRIGSAHDGPLLRIGLPAPAAVTTQPVQPAADAPPTVTLSPAEPAQPAPQPAAPPAAAPPPQPAAPPPPPAPSPAAGRPELAAFDASGVTSIGRSSENDVVLRDLLVSRRHAEVRQLPAGYQLTDLGSTNGTYHNGRRIDRVMLEPGDLVSIGHFQLAFDGERLHEHLDAGPVSLSSEQVTVAIGKHRIVNDVSFALEQGSLLGIIGPSGCGKSTLIRALTGLQQASAGRVRYDNRDLYADYAELRYRIGMVPQDDVLHRQLTVRRALRFAARLRFADDVPRRERSARVEEVMDMLGIAGSARQRIDRLSGGQRKRTSVALELLTEPSMLCLDEPTSGLDPALDREVMQQLRGMADRGRTILCVTHSVLHLSVCDRILVMCPGGTTGYFGPPSEVLSFFEADDYADVFAKVTREPEYWTRRYRESDLYRRYIAEPITAHMLQPSPGRSQQPGPAPAPETAPAGIDPPTHLAVSASGTNNTSDESKPAPAATRIAQALSNARPSMLNRAKDPVAPLRQFTTLSARMFAVITADRGYALFLLGLPMVLALLSHTVPGDTGLGPAEGATGDDRLEAMRILVVLVVGASFIGISSAIREIVNESTIYQRERAVGLSPGAYLAAKFAVLGLINVCQVTIFVYLSLLGRGAPAEALVMGSPMVEIITPIAMVTTSCTMLGLCISALARSVAQTTPVLVVVVMAMLVLSGGLFELHGQAVLNQISWTSPTRWGFAAGGSTVDLLSMVRPIFTDPLWTHSTGSWWRSILLLVVQIALLGAAARLAMRRLEPGRR</sequence>
<feature type="transmembrane region" description="Helical" evidence="10">
    <location>
        <begin position="771"/>
        <end position="789"/>
    </location>
</feature>
<keyword evidence="3" id="KW-0597">Phosphoprotein</keyword>
<feature type="compositionally biased region" description="Pro residues" evidence="9">
    <location>
        <begin position="127"/>
        <end position="156"/>
    </location>
</feature>
<protein>
    <submittedName>
        <fullName evidence="13">FHA domain-containing protein</fullName>
    </submittedName>
</protein>
<feature type="domain" description="FHA" evidence="11">
    <location>
        <begin position="173"/>
        <end position="222"/>
    </location>
</feature>
<evidence type="ECO:0000256" key="5">
    <source>
        <dbReference type="ARBA" id="ARBA00022741"/>
    </source>
</evidence>
<evidence type="ECO:0000256" key="9">
    <source>
        <dbReference type="SAM" id="MobiDB-lite"/>
    </source>
</evidence>
<feature type="transmembrane region" description="Helical" evidence="10">
    <location>
        <begin position="742"/>
        <end position="764"/>
    </location>
</feature>
<feature type="transmembrane region" description="Helical" evidence="10">
    <location>
        <begin position="839"/>
        <end position="861"/>
    </location>
</feature>
<dbReference type="InterPro" id="IPR003593">
    <property type="entry name" value="AAA+_ATPase"/>
</dbReference>
<evidence type="ECO:0000259" key="12">
    <source>
        <dbReference type="PROSITE" id="PS50893"/>
    </source>
</evidence>
<evidence type="ECO:0000259" key="11">
    <source>
        <dbReference type="PROSITE" id="PS50006"/>
    </source>
</evidence>
<dbReference type="InterPro" id="IPR013525">
    <property type="entry name" value="ABC2_TM"/>
</dbReference>
<dbReference type="EMBL" id="CP070499">
    <property type="protein sequence ID" value="QSB16983.1"/>
    <property type="molecule type" value="Genomic_DNA"/>
</dbReference>
<evidence type="ECO:0000313" key="13">
    <source>
        <dbReference type="EMBL" id="QSB16983.1"/>
    </source>
</evidence>
<keyword evidence="14" id="KW-1185">Reference proteome</keyword>
<dbReference type="AlphaFoldDB" id="A0A895YNX4"/>
<feature type="transmembrane region" description="Helical" evidence="10">
    <location>
        <begin position="697"/>
        <end position="722"/>
    </location>
</feature>
<feature type="transmembrane region" description="Helical" evidence="10">
    <location>
        <begin position="656"/>
        <end position="676"/>
    </location>
</feature>
<reference evidence="13" key="1">
    <citation type="submission" date="2021-02" db="EMBL/GenBank/DDBJ databases">
        <title>Natrosporangium hydrolyticum gen. nov., sp. nov, a haloalkaliphilic actinobacterium from a soda solonchak soil.</title>
        <authorList>
            <person name="Sorokin D.Y."/>
            <person name="Khijniak T.V."/>
            <person name="Zakharycheva A.P."/>
            <person name="Boueva O.V."/>
            <person name="Ariskina E.V."/>
            <person name="Hahnke R.L."/>
            <person name="Bunk B."/>
            <person name="Sproer C."/>
            <person name="Schumann P."/>
            <person name="Evtushenko L.I."/>
            <person name="Kublanov I.V."/>
        </authorList>
    </citation>
    <scope>NUCLEOTIDE SEQUENCE</scope>
    <source>
        <strain evidence="13">DSM 106523</strain>
    </source>
</reference>
<dbReference type="SUPFAM" id="SSF52540">
    <property type="entry name" value="P-loop containing nucleoside triphosphate hydrolases"/>
    <property type="match status" value="1"/>
</dbReference>
<dbReference type="Proteomes" id="UP000662857">
    <property type="component" value="Chromosome"/>
</dbReference>
<dbReference type="InterPro" id="IPR000253">
    <property type="entry name" value="FHA_dom"/>
</dbReference>
<dbReference type="Pfam" id="PF01061">
    <property type="entry name" value="ABC2_membrane"/>
    <property type="match status" value="1"/>
</dbReference>
<evidence type="ECO:0000256" key="10">
    <source>
        <dbReference type="SAM" id="Phobius"/>
    </source>
</evidence>
<dbReference type="Pfam" id="PF00498">
    <property type="entry name" value="FHA"/>
    <property type="match status" value="2"/>
</dbReference>
<feature type="domain" description="ABC transporter" evidence="12">
    <location>
        <begin position="258"/>
        <end position="491"/>
    </location>
</feature>